<feature type="transmembrane region" description="Helical" evidence="1">
    <location>
        <begin position="37"/>
        <end position="59"/>
    </location>
</feature>
<reference evidence="2" key="1">
    <citation type="submission" date="2022-10" db="EMBL/GenBank/DDBJ databases">
        <authorList>
            <person name="Kim H.S."/>
            <person name="Kim J.-S."/>
            <person name="Suh M.K."/>
            <person name="Eom M.K."/>
            <person name="Lee J.-S."/>
        </authorList>
    </citation>
    <scope>NUCLEOTIDE SEQUENCE</scope>
    <source>
        <strain evidence="2">LIP-5</strain>
    </source>
</reference>
<accession>A0AAE3IKH4</accession>
<gene>
    <name evidence="2" type="ORF">OD355_04355</name>
</gene>
<organism evidence="2 3">
    <name type="scientific">Haoranjiania flava</name>
    <dbReference type="NCBI Taxonomy" id="1856322"/>
    <lineage>
        <taxon>Bacteria</taxon>
        <taxon>Pseudomonadati</taxon>
        <taxon>Bacteroidota</taxon>
        <taxon>Chitinophagia</taxon>
        <taxon>Chitinophagales</taxon>
        <taxon>Chitinophagaceae</taxon>
        <taxon>Haoranjiania</taxon>
    </lineage>
</organism>
<comment type="caution">
    <text evidence="2">The sequence shown here is derived from an EMBL/GenBank/DDBJ whole genome shotgun (WGS) entry which is preliminary data.</text>
</comment>
<keyword evidence="3" id="KW-1185">Reference proteome</keyword>
<dbReference type="RefSeq" id="WP_263037232.1">
    <property type="nucleotide sequence ID" value="NZ_JAOTPL010000004.1"/>
</dbReference>
<keyword evidence="1" id="KW-0812">Transmembrane</keyword>
<name>A0AAE3IKH4_9BACT</name>
<dbReference type="AlphaFoldDB" id="A0AAE3IKH4"/>
<evidence type="ECO:0000256" key="1">
    <source>
        <dbReference type="SAM" id="Phobius"/>
    </source>
</evidence>
<feature type="transmembrane region" description="Helical" evidence="1">
    <location>
        <begin position="71"/>
        <end position="98"/>
    </location>
</feature>
<dbReference type="Proteomes" id="UP001209317">
    <property type="component" value="Unassembled WGS sequence"/>
</dbReference>
<feature type="transmembrane region" description="Helical" evidence="1">
    <location>
        <begin position="12"/>
        <end position="31"/>
    </location>
</feature>
<evidence type="ECO:0000313" key="2">
    <source>
        <dbReference type="EMBL" id="MCU7693745.1"/>
    </source>
</evidence>
<evidence type="ECO:0000313" key="3">
    <source>
        <dbReference type="Proteomes" id="UP001209317"/>
    </source>
</evidence>
<dbReference type="EMBL" id="JAOTPL010000004">
    <property type="protein sequence ID" value="MCU7693745.1"/>
    <property type="molecule type" value="Genomic_DNA"/>
</dbReference>
<sequence length="135" mass="15035">MNKLNIKKDTLVLVIIFIVINTVVLVLNNTGVGVPQINYTVVLIANLLLFVLTFVSYLVHIKSVNNNNPYAFVRGIMSMMIVKLLVLAGAVILYLYFFKESKNVPAIIAGLGLYILYSVMDVRAAFKLSRNKKNG</sequence>
<keyword evidence="1" id="KW-1133">Transmembrane helix</keyword>
<protein>
    <submittedName>
        <fullName evidence="2">Uncharacterized protein</fullName>
    </submittedName>
</protein>
<proteinExistence type="predicted"/>
<keyword evidence="1" id="KW-0472">Membrane</keyword>
<feature type="transmembrane region" description="Helical" evidence="1">
    <location>
        <begin position="104"/>
        <end position="126"/>
    </location>
</feature>